<reference evidence="3" key="1">
    <citation type="submission" date="2016-10" db="EMBL/GenBank/DDBJ databases">
        <authorList>
            <person name="Varghese N."/>
            <person name="Submissions S."/>
        </authorList>
    </citation>
    <scope>NUCLEOTIDE SEQUENCE [LARGE SCALE GENOMIC DNA]</scope>
    <source>
        <strain evidence="3">DSM 22427</strain>
    </source>
</reference>
<evidence type="ECO:0000313" key="2">
    <source>
        <dbReference type="EMBL" id="SFS76856.1"/>
    </source>
</evidence>
<keyword evidence="3" id="KW-1185">Reference proteome</keyword>
<feature type="transmembrane region" description="Helical" evidence="1">
    <location>
        <begin position="12"/>
        <end position="35"/>
    </location>
</feature>
<organism evidence="2 3">
    <name type="scientific">Halostagnicola kamekurae</name>
    <dbReference type="NCBI Taxonomy" id="619731"/>
    <lineage>
        <taxon>Archaea</taxon>
        <taxon>Methanobacteriati</taxon>
        <taxon>Methanobacteriota</taxon>
        <taxon>Stenosarchaea group</taxon>
        <taxon>Halobacteria</taxon>
        <taxon>Halobacteriales</taxon>
        <taxon>Natrialbaceae</taxon>
        <taxon>Halostagnicola</taxon>
    </lineage>
</organism>
<evidence type="ECO:0000256" key="1">
    <source>
        <dbReference type="SAM" id="Phobius"/>
    </source>
</evidence>
<dbReference type="Pfam" id="PF24369">
    <property type="entry name" value="DUF7525"/>
    <property type="match status" value="1"/>
</dbReference>
<sequence>MATQTESATDKGVGLSMALGALAVVGAIAMIVGALELGGIPEITAAGGFAGAVAFSILAVAGIHLWD</sequence>
<evidence type="ECO:0000313" key="3">
    <source>
        <dbReference type="Proteomes" id="UP000199199"/>
    </source>
</evidence>
<dbReference type="RefSeq" id="WP_050050350.1">
    <property type="nucleotide sequence ID" value="NZ_FOZS01000002.1"/>
</dbReference>
<proteinExistence type="predicted"/>
<gene>
    <name evidence="2" type="ORF">SAMN04488556_2708</name>
</gene>
<keyword evidence="1" id="KW-1133">Transmembrane helix</keyword>
<feature type="transmembrane region" description="Helical" evidence="1">
    <location>
        <begin position="47"/>
        <end position="66"/>
    </location>
</feature>
<accession>A0A1I6SIT7</accession>
<protein>
    <submittedName>
        <fullName evidence="2">Uncharacterized protein</fullName>
    </submittedName>
</protein>
<keyword evidence="1" id="KW-0472">Membrane</keyword>
<dbReference type="Proteomes" id="UP000199199">
    <property type="component" value="Unassembled WGS sequence"/>
</dbReference>
<keyword evidence="1" id="KW-0812">Transmembrane</keyword>
<name>A0A1I6SIT7_9EURY</name>
<dbReference type="InterPro" id="IPR055947">
    <property type="entry name" value="DUF7525"/>
</dbReference>
<dbReference type="AlphaFoldDB" id="A0A1I6SIT7"/>
<dbReference type="EMBL" id="FOZS01000002">
    <property type="protein sequence ID" value="SFS76856.1"/>
    <property type="molecule type" value="Genomic_DNA"/>
</dbReference>